<sequence>MPVPETLHFAPSHGVPNNPRLPVLYYRTVLIGTPATIESLIQANGWEPRWRNGVYDFHHFHSTAHEALAVAHGTASVMLGGEDGMVLDIGPGDILILPAGTGHKRITASDDFLLIGAYPPGQDYQIERPDAGRPDAALARIAVVPLPDSDPVTGRDGALPALWRAATDKPA</sequence>
<dbReference type="InterPro" id="IPR014710">
    <property type="entry name" value="RmlC-like_jellyroll"/>
</dbReference>
<dbReference type="CDD" id="cd02219">
    <property type="entry name" value="cupin_YjlB-like"/>
    <property type="match status" value="1"/>
</dbReference>
<dbReference type="PIRSF" id="PIRSF019307">
    <property type="entry name" value="UCP019307"/>
    <property type="match status" value="1"/>
</dbReference>
<dbReference type="EMBL" id="JALKCH010000004">
    <property type="protein sequence ID" value="MCK0196773.1"/>
    <property type="molecule type" value="Genomic_DNA"/>
</dbReference>
<gene>
    <name evidence="1" type="ORF">MWN34_07580</name>
</gene>
<dbReference type="PANTHER" id="PTHR36448">
    <property type="entry name" value="BLR7373 PROTEIN"/>
    <property type="match status" value="1"/>
</dbReference>
<organism evidence="1 2">
    <name type="scientific">Ancylobacter crimeensis</name>
    <dbReference type="NCBI Taxonomy" id="2579147"/>
    <lineage>
        <taxon>Bacteria</taxon>
        <taxon>Pseudomonadati</taxon>
        <taxon>Pseudomonadota</taxon>
        <taxon>Alphaproteobacteria</taxon>
        <taxon>Hyphomicrobiales</taxon>
        <taxon>Xanthobacteraceae</taxon>
        <taxon>Ancylobacter</taxon>
    </lineage>
</organism>
<accession>A0ABT0D9Z0</accession>
<dbReference type="SUPFAM" id="SSF51182">
    <property type="entry name" value="RmlC-like cupins"/>
    <property type="match status" value="1"/>
</dbReference>
<evidence type="ECO:0000313" key="1">
    <source>
        <dbReference type="EMBL" id="MCK0196773.1"/>
    </source>
</evidence>
<dbReference type="InterPro" id="IPR047121">
    <property type="entry name" value="YjiB-like"/>
</dbReference>
<dbReference type="Gene3D" id="2.60.120.10">
    <property type="entry name" value="Jelly Rolls"/>
    <property type="match status" value="1"/>
</dbReference>
<protein>
    <submittedName>
        <fullName evidence="1">Cupin</fullName>
    </submittedName>
</protein>
<dbReference type="PANTHER" id="PTHR36448:SF2">
    <property type="entry name" value="CUPIN TYPE-1 DOMAIN-CONTAINING PROTEIN"/>
    <property type="match status" value="1"/>
</dbReference>
<dbReference type="RefSeq" id="WP_247028169.1">
    <property type="nucleotide sequence ID" value="NZ_JALKCH010000004.1"/>
</dbReference>
<proteinExistence type="predicted"/>
<evidence type="ECO:0000313" key="2">
    <source>
        <dbReference type="Proteomes" id="UP001203284"/>
    </source>
</evidence>
<name>A0ABT0D9Z0_9HYPH</name>
<dbReference type="Proteomes" id="UP001203284">
    <property type="component" value="Unassembled WGS sequence"/>
</dbReference>
<dbReference type="InterPro" id="IPR011051">
    <property type="entry name" value="RmlC_Cupin_sf"/>
</dbReference>
<comment type="caution">
    <text evidence="1">The sequence shown here is derived from an EMBL/GenBank/DDBJ whole genome shotgun (WGS) entry which is preliminary data.</text>
</comment>
<keyword evidence="2" id="KW-1185">Reference proteome</keyword>
<reference evidence="1 2" key="1">
    <citation type="submission" date="2022-04" db="EMBL/GenBank/DDBJ databases">
        <authorList>
            <person name="Grouzdev D.S."/>
            <person name="Pantiukh K.S."/>
            <person name="Krutkina M.S."/>
        </authorList>
    </citation>
    <scope>NUCLEOTIDE SEQUENCE [LARGE SCALE GENOMIC DNA]</scope>
    <source>
        <strain evidence="1 2">6x-1</strain>
    </source>
</reference>
<dbReference type="InterPro" id="IPR014500">
    <property type="entry name" value="UCP019307_cupin"/>
</dbReference>